<evidence type="ECO:0000313" key="2">
    <source>
        <dbReference type="Proteomes" id="UP000198346"/>
    </source>
</evidence>
<accession>A0A239PQ48</accession>
<proteinExistence type="predicted"/>
<protein>
    <submittedName>
        <fullName evidence="1">Uncharacterized protein</fullName>
    </submittedName>
</protein>
<keyword evidence="2" id="KW-1185">Reference proteome</keyword>
<dbReference type="Proteomes" id="UP000198346">
    <property type="component" value="Unassembled WGS sequence"/>
</dbReference>
<organism evidence="1 2">
    <name type="scientific">Amphiplicatus metriothermophilus</name>
    <dbReference type="NCBI Taxonomy" id="1519374"/>
    <lineage>
        <taxon>Bacteria</taxon>
        <taxon>Pseudomonadati</taxon>
        <taxon>Pseudomonadota</taxon>
        <taxon>Alphaproteobacteria</taxon>
        <taxon>Parvularculales</taxon>
        <taxon>Parvularculaceae</taxon>
        <taxon>Amphiplicatus</taxon>
    </lineage>
</organism>
<sequence>MLKPRPVPLQLPPEKRARLLKFLGALPDATAARLFAALEHDRARGGRGLPHDALLDDLRRRLQAQEAAFPKRPPTAKRRFFTPAEDLFVGHRAGRKRPARIARESINPIWDLVMSDPACAETARAAAALDQAYVEGARSTDGLEAAMFDAAARNIGRLAARAGQEPGLRADLIARLGGAGRFEDFAELGRILAAAGPIRALQETFPKPVAALTEEDVFEVRRLYAAARAADAGSAPYLLLVLTARMETPWRALSVYYHLARARDPALGDFADEAGVVIETLFDDLEVAARGLERDANGPFDADDAGLRLRHFADFAEGLAAEARAGEDMVTLNRVEACRDIAGEALARFAEQSLTALRRAMPVRHAGGASRLMALRPDYARPLPAQAVSAAREAAQFLAAAPGLARRLHRAPAAAGVVEDAVAETRRYLSDLVVEIRAAEGEDRAAARRHMETAVDIAAPLLPGDELGVLRERAHAAALSA</sequence>
<evidence type="ECO:0000313" key="1">
    <source>
        <dbReference type="EMBL" id="SNT72036.1"/>
    </source>
</evidence>
<dbReference type="EMBL" id="FZQA01000002">
    <property type="protein sequence ID" value="SNT72036.1"/>
    <property type="molecule type" value="Genomic_DNA"/>
</dbReference>
<dbReference type="AlphaFoldDB" id="A0A239PQ48"/>
<gene>
    <name evidence="1" type="ORF">SAMN06297382_1062</name>
</gene>
<reference evidence="1 2" key="1">
    <citation type="submission" date="2017-07" db="EMBL/GenBank/DDBJ databases">
        <authorList>
            <person name="Sun Z.S."/>
            <person name="Albrecht U."/>
            <person name="Echele G."/>
            <person name="Lee C.C."/>
        </authorList>
    </citation>
    <scope>NUCLEOTIDE SEQUENCE [LARGE SCALE GENOMIC DNA]</scope>
    <source>
        <strain evidence="1 2">CGMCC 1.12710</strain>
    </source>
</reference>
<name>A0A239PQ48_9PROT</name>